<dbReference type="RefSeq" id="WP_358352179.1">
    <property type="nucleotide sequence ID" value="NZ_JBEZFP010000020.1"/>
</dbReference>
<gene>
    <name evidence="2" type="ORF">AB0C36_10485</name>
</gene>
<dbReference type="Pfam" id="PF14243">
    <property type="entry name" value="R2K_3"/>
    <property type="match status" value="1"/>
</dbReference>
<reference evidence="2 3" key="1">
    <citation type="submission" date="2024-06" db="EMBL/GenBank/DDBJ databases">
        <title>The Natural Products Discovery Center: Release of the First 8490 Sequenced Strains for Exploring Actinobacteria Biosynthetic Diversity.</title>
        <authorList>
            <person name="Kalkreuter E."/>
            <person name="Kautsar S.A."/>
            <person name="Yang D."/>
            <person name="Bader C.D."/>
            <person name="Teijaro C.N."/>
            <person name="Fluegel L."/>
            <person name="Davis C.M."/>
            <person name="Simpson J.R."/>
            <person name="Lauterbach L."/>
            <person name="Steele A.D."/>
            <person name="Gui C."/>
            <person name="Meng S."/>
            <person name="Li G."/>
            <person name="Viehrig K."/>
            <person name="Ye F."/>
            <person name="Su P."/>
            <person name="Kiefer A.F."/>
            <person name="Nichols A."/>
            <person name="Cepeda A.J."/>
            <person name="Yan W."/>
            <person name="Fan B."/>
            <person name="Jiang Y."/>
            <person name="Adhikari A."/>
            <person name="Zheng C.-J."/>
            <person name="Schuster L."/>
            <person name="Cowan T.M."/>
            <person name="Smanski M.J."/>
            <person name="Chevrette M.G."/>
            <person name="De Carvalho L.P.S."/>
            <person name="Shen B."/>
        </authorList>
    </citation>
    <scope>NUCLEOTIDE SEQUENCE [LARGE SCALE GENOMIC DNA]</scope>
    <source>
        <strain evidence="2 3">NPDC048946</strain>
    </source>
</reference>
<evidence type="ECO:0000259" key="1">
    <source>
        <dbReference type="Pfam" id="PF14243"/>
    </source>
</evidence>
<evidence type="ECO:0000313" key="3">
    <source>
        <dbReference type="Proteomes" id="UP001551482"/>
    </source>
</evidence>
<comment type="caution">
    <text evidence="2">The sequence shown here is derived from an EMBL/GenBank/DDBJ whole genome shotgun (WGS) entry which is preliminary data.</text>
</comment>
<dbReference type="Proteomes" id="UP001551482">
    <property type="component" value="Unassembled WGS sequence"/>
</dbReference>
<protein>
    <submittedName>
        <fullName evidence="2">ATP-grasp domain-containing protein</fullName>
    </submittedName>
</protein>
<evidence type="ECO:0000313" key="2">
    <source>
        <dbReference type="EMBL" id="MEU8133926.1"/>
    </source>
</evidence>
<proteinExistence type="predicted"/>
<feature type="domain" description="ATP-grasp" evidence="1">
    <location>
        <begin position="145"/>
        <end position="290"/>
    </location>
</feature>
<name>A0ABV3DE16_9ACTN</name>
<keyword evidence="3" id="KW-1185">Reference proteome</keyword>
<sequence length="299" mass="31627">MPTALLLPCDPLNPRRADPHFAREAAAARELGCAVAYLDHDAAARGDVSEAVARVPRGLGDVRYRGWMVTSEAYAALDAALRSRGARPLTSPAAYQSAHELPGWYEHFRDHTPASRMIPLPPGGLPRELPSAARLAAEAAALPPGAGIVKDWVKSRKHEWHTACFVPDLTDTAHLASVVGAFLDGQGEFLVGGVVLRAFEQFTGPEARVWWVDGEPVLVTPHPDAPDTPADALPDVLDTPAVRAAVRALGASFVTTDLARRADGVRRIVEVGDGQVSDLPASADPADLLRPLLVGGPGA</sequence>
<organism evidence="2 3">
    <name type="scientific">Streptodolium elevatio</name>
    <dbReference type="NCBI Taxonomy" id="3157996"/>
    <lineage>
        <taxon>Bacteria</taxon>
        <taxon>Bacillati</taxon>
        <taxon>Actinomycetota</taxon>
        <taxon>Actinomycetes</taxon>
        <taxon>Kitasatosporales</taxon>
        <taxon>Streptomycetaceae</taxon>
        <taxon>Streptodolium</taxon>
    </lineage>
</organism>
<dbReference type="EMBL" id="JBEZFP010000020">
    <property type="protein sequence ID" value="MEU8133926.1"/>
    <property type="molecule type" value="Genomic_DNA"/>
</dbReference>
<accession>A0ABV3DE16</accession>
<dbReference type="InterPro" id="IPR025643">
    <property type="entry name" value="R2K_3"/>
</dbReference>